<gene>
    <name evidence="15" type="ORF">H2Y57_04905</name>
</gene>
<evidence type="ECO:0000256" key="13">
    <source>
        <dbReference type="SAM" id="Phobius"/>
    </source>
</evidence>
<dbReference type="SUPFAM" id="SSF55874">
    <property type="entry name" value="ATPase domain of HSP90 chaperone/DNA topoisomerase II/histidine kinase"/>
    <property type="match status" value="1"/>
</dbReference>
<keyword evidence="11" id="KW-0902">Two-component regulatory system</keyword>
<dbReference type="Gene3D" id="3.30.565.10">
    <property type="entry name" value="Histidine kinase-like ATPase, C-terminal domain"/>
    <property type="match status" value="1"/>
</dbReference>
<dbReference type="Proteomes" id="UP000557749">
    <property type="component" value="Unassembled WGS sequence"/>
</dbReference>
<dbReference type="Pfam" id="PF02518">
    <property type="entry name" value="HATPase_c"/>
    <property type="match status" value="1"/>
</dbReference>
<dbReference type="PANTHER" id="PTHR45436:SF14">
    <property type="entry name" value="SENSOR PROTEIN QSEC"/>
    <property type="match status" value="1"/>
</dbReference>
<evidence type="ECO:0000256" key="5">
    <source>
        <dbReference type="ARBA" id="ARBA00022679"/>
    </source>
</evidence>
<dbReference type="GO" id="GO:0005886">
    <property type="term" value="C:plasma membrane"/>
    <property type="evidence" value="ECO:0007669"/>
    <property type="project" value="TreeGrafter"/>
</dbReference>
<keyword evidence="8 15" id="KW-0418">Kinase</keyword>
<protein>
    <recommendedName>
        <fullName evidence="3">histidine kinase</fullName>
        <ecNumber evidence="3">2.7.13.3</ecNumber>
    </recommendedName>
</protein>
<keyword evidence="4" id="KW-0597">Phosphoprotein</keyword>
<dbReference type="RefSeq" id="WP_181844640.1">
    <property type="nucleotide sequence ID" value="NZ_JACERJ010000002.1"/>
</dbReference>
<dbReference type="GO" id="GO:0000155">
    <property type="term" value="F:phosphorelay sensor kinase activity"/>
    <property type="evidence" value="ECO:0007669"/>
    <property type="project" value="InterPro"/>
</dbReference>
<dbReference type="SMART" id="SM00387">
    <property type="entry name" value="HATPase_c"/>
    <property type="match status" value="1"/>
</dbReference>
<accession>A0AAW3STS6</accession>
<keyword evidence="10 13" id="KW-1133">Transmembrane helix</keyword>
<dbReference type="EMBL" id="JACERJ010000002">
    <property type="protein sequence ID" value="MBA5203034.1"/>
    <property type="molecule type" value="Genomic_DNA"/>
</dbReference>
<dbReference type="Gene3D" id="1.10.287.130">
    <property type="match status" value="1"/>
</dbReference>
<dbReference type="InterPro" id="IPR003661">
    <property type="entry name" value="HisK_dim/P_dom"/>
</dbReference>
<dbReference type="AlphaFoldDB" id="A0AAW3STS6"/>
<comment type="caution">
    <text evidence="15">The sequence shown here is derived from an EMBL/GenBank/DDBJ whole genome shotgun (WGS) entry which is preliminary data.</text>
</comment>
<dbReference type="PROSITE" id="PS50109">
    <property type="entry name" value="HIS_KIN"/>
    <property type="match status" value="1"/>
</dbReference>
<name>A0AAW3STS6_9GAMM</name>
<evidence type="ECO:0000313" key="16">
    <source>
        <dbReference type="Proteomes" id="UP000557749"/>
    </source>
</evidence>
<evidence type="ECO:0000256" key="6">
    <source>
        <dbReference type="ARBA" id="ARBA00022692"/>
    </source>
</evidence>
<dbReference type="InterPro" id="IPR005467">
    <property type="entry name" value="His_kinase_dom"/>
</dbReference>
<dbReference type="Pfam" id="PF00512">
    <property type="entry name" value="HisKA"/>
    <property type="match status" value="1"/>
</dbReference>
<organism evidence="15 16">
    <name type="scientific">Pectobacterium aroidearum</name>
    <dbReference type="NCBI Taxonomy" id="1201031"/>
    <lineage>
        <taxon>Bacteria</taxon>
        <taxon>Pseudomonadati</taxon>
        <taxon>Pseudomonadota</taxon>
        <taxon>Gammaproteobacteria</taxon>
        <taxon>Enterobacterales</taxon>
        <taxon>Pectobacteriaceae</taxon>
        <taxon>Pectobacterium</taxon>
    </lineage>
</organism>
<proteinExistence type="predicted"/>
<feature type="domain" description="Histidine kinase" evidence="14">
    <location>
        <begin position="249"/>
        <end position="460"/>
    </location>
</feature>
<dbReference type="InterPro" id="IPR003594">
    <property type="entry name" value="HATPase_dom"/>
</dbReference>
<evidence type="ECO:0000256" key="7">
    <source>
        <dbReference type="ARBA" id="ARBA00022741"/>
    </source>
</evidence>
<evidence type="ECO:0000256" key="8">
    <source>
        <dbReference type="ARBA" id="ARBA00022777"/>
    </source>
</evidence>
<comment type="catalytic activity">
    <reaction evidence="1">
        <text>ATP + protein L-histidine = ADP + protein N-phospho-L-histidine.</text>
        <dbReference type="EC" id="2.7.13.3"/>
    </reaction>
</comment>
<feature type="transmembrane region" description="Helical" evidence="13">
    <location>
        <begin position="167"/>
        <end position="188"/>
    </location>
</feature>
<evidence type="ECO:0000256" key="9">
    <source>
        <dbReference type="ARBA" id="ARBA00022840"/>
    </source>
</evidence>
<dbReference type="InterPro" id="IPR050428">
    <property type="entry name" value="TCS_sensor_his_kinase"/>
</dbReference>
<keyword evidence="6 13" id="KW-0812">Transmembrane</keyword>
<evidence type="ECO:0000256" key="3">
    <source>
        <dbReference type="ARBA" id="ARBA00012438"/>
    </source>
</evidence>
<keyword evidence="9" id="KW-0067">ATP-binding</keyword>
<dbReference type="InterPro" id="IPR004358">
    <property type="entry name" value="Sig_transdc_His_kin-like_C"/>
</dbReference>
<dbReference type="SMART" id="SM00388">
    <property type="entry name" value="HisKA"/>
    <property type="match status" value="1"/>
</dbReference>
<sequence length="468" mass="53031">MRNFWRHLRIPTLVRRIIIAQMLLLTLLWCLFLTYILWENLRSPAMLLGNKTYETILTLVDRMGDRPQDLTDVLEKFSKALQEGYGGGEDPALSISLIVRKNKEIIYSSDGAPAGVRNTRYEKIQNIQSDGRTWTSRTLKSANSDAEVTLVTPAGGWNFFIYLNSRGYYILPLLVCIPFLLFPAWLSIRIAMRPWNKVVSEIALRTPEDLSPLKEVPKHRELRQMVDATNIFLARVRESAERERVFIADAAHELRTPLAAMRINVEALQSYISSDNQQALLAGIIRSNSRAARLVNQLLLLMHSEARIDTVMEPVPLTTLIQERMAVLAPLAAGRRIELEFYSHDEVWVTGVRERLMSLIDNVIENAVKYSPEGGRVEVEVRSLDQSTQLRVSDAGPGIPVELRERVFDRFFRDPNQTQSGSGLGLAIVKAVAQQHNSNVYLSTSAEGGLMVTVDFPHHYSVLNQRIK</sequence>
<reference evidence="15 16" key="1">
    <citation type="submission" date="2020-07" db="EMBL/GenBank/DDBJ databases">
        <title>Characterization of Pectobacterium aroidearum strains causing soft rot on Amorphophallus konjac.</title>
        <authorList>
            <person name="Xie H."/>
        </authorList>
    </citation>
    <scope>NUCLEOTIDE SEQUENCE [LARGE SCALE GENOMIC DNA]</scope>
    <source>
        <strain evidence="15 16">MY7</strain>
    </source>
</reference>
<keyword evidence="7" id="KW-0547">Nucleotide-binding</keyword>
<dbReference type="InterPro" id="IPR036890">
    <property type="entry name" value="HATPase_C_sf"/>
</dbReference>
<dbReference type="PRINTS" id="PR00344">
    <property type="entry name" value="BCTRLSENSOR"/>
</dbReference>
<evidence type="ECO:0000256" key="1">
    <source>
        <dbReference type="ARBA" id="ARBA00000085"/>
    </source>
</evidence>
<dbReference type="InterPro" id="IPR036097">
    <property type="entry name" value="HisK_dim/P_sf"/>
</dbReference>
<dbReference type="GO" id="GO:0005524">
    <property type="term" value="F:ATP binding"/>
    <property type="evidence" value="ECO:0007669"/>
    <property type="project" value="UniProtKB-KW"/>
</dbReference>
<dbReference type="SUPFAM" id="SSF47384">
    <property type="entry name" value="Homodimeric domain of signal transducing histidine kinase"/>
    <property type="match status" value="1"/>
</dbReference>
<dbReference type="PANTHER" id="PTHR45436">
    <property type="entry name" value="SENSOR HISTIDINE KINASE YKOH"/>
    <property type="match status" value="1"/>
</dbReference>
<dbReference type="EC" id="2.7.13.3" evidence="3"/>
<dbReference type="CDD" id="cd00082">
    <property type="entry name" value="HisKA"/>
    <property type="match status" value="1"/>
</dbReference>
<evidence type="ECO:0000256" key="12">
    <source>
        <dbReference type="ARBA" id="ARBA00023136"/>
    </source>
</evidence>
<evidence type="ECO:0000313" key="15">
    <source>
        <dbReference type="EMBL" id="MBA5203034.1"/>
    </source>
</evidence>
<evidence type="ECO:0000256" key="2">
    <source>
        <dbReference type="ARBA" id="ARBA00004141"/>
    </source>
</evidence>
<evidence type="ECO:0000256" key="11">
    <source>
        <dbReference type="ARBA" id="ARBA00023012"/>
    </source>
</evidence>
<keyword evidence="5" id="KW-0808">Transferase</keyword>
<evidence type="ECO:0000259" key="14">
    <source>
        <dbReference type="PROSITE" id="PS50109"/>
    </source>
</evidence>
<comment type="subcellular location">
    <subcellularLocation>
        <location evidence="2">Membrane</location>
        <topology evidence="2">Multi-pass membrane protein</topology>
    </subcellularLocation>
</comment>
<evidence type="ECO:0000256" key="4">
    <source>
        <dbReference type="ARBA" id="ARBA00022553"/>
    </source>
</evidence>
<keyword evidence="12 13" id="KW-0472">Membrane</keyword>
<feature type="transmembrane region" description="Helical" evidence="13">
    <location>
        <begin position="12"/>
        <end position="38"/>
    </location>
</feature>
<evidence type="ECO:0000256" key="10">
    <source>
        <dbReference type="ARBA" id="ARBA00022989"/>
    </source>
</evidence>